<dbReference type="EMBL" id="UINC01017885">
    <property type="protein sequence ID" value="SVA74639.1"/>
    <property type="molecule type" value="Genomic_DNA"/>
</dbReference>
<gene>
    <name evidence="1" type="ORF">METZ01_LOCUS127493</name>
</gene>
<accession>A0A381YC14</accession>
<feature type="non-terminal residue" evidence="1">
    <location>
        <position position="1"/>
    </location>
</feature>
<sequence>VVWVVNRNTIQHDQVLVRRTSPNIKSTGKITGGLYSRQHLQGAKYIGLNKSRSGINLPEIKRDLATLH</sequence>
<organism evidence="1">
    <name type="scientific">marine metagenome</name>
    <dbReference type="NCBI Taxonomy" id="408172"/>
    <lineage>
        <taxon>unclassified sequences</taxon>
        <taxon>metagenomes</taxon>
        <taxon>ecological metagenomes</taxon>
    </lineage>
</organism>
<dbReference type="AlphaFoldDB" id="A0A381YC14"/>
<reference evidence="1" key="1">
    <citation type="submission" date="2018-05" db="EMBL/GenBank/DDBJ databases">
        <authorList>
            <person name="Lanie J.A."/>
            <person name="Ng W.-L."/>
            <person name="Kazmierczak K.M."/>
            <person name="Andrzejewski T.M."/>
            <person name="Davidsen T.M."/>
            <person name="Wayne K.J."/>
            <person name="Tettelin H."/>
            <person name="Glass J.I."/>
            <person name="Rusch D."/>
            <person name="Podicherti R."/>
            <person name="Tsui H.-C.T."/>
            <person name="Winkler M.E."/>
        </authorList>
    </citation>
    <scope>NUCLEOTIDE SEQUENCE</scope>
</reference>
<protein>
    <submittedName>
        <fullName evidence="1">Uncharacterized protein</fullName>
    </submittedName>
</protein>
<evidence type="ECO:0000313" key="1">
    <source>
        <dbReference type="EMBL" id="SVA74639.1"/>
    </source>
</evidence>
<name>A0A381YC14_9ZZZZ</name>
<proteinExistence type="predicted"/>